<feature type="transmembrane region" description="Helical" evidence="8">
    <location>
        <begin position="157"/>
        <end position="181"/>
    </location>
</feature>
<accession>A0A512N508</accession>
<evidence type="ECO:0000256" key="3">
    <source>
        <dbReference type="ARBA" id="ARBA00022448"/>
    </source>
</evidence>
<dbReference type="Pfam" id="PF00528">
    <property type="entry name" value="BPD_transp_1"/>
    <property type="match status" value="1"/>
</dbReference>
<feature type="domain" description="ABC transmembrane type-1" evidence="9">
    <location>
        <begin position="70"/>
        <end position="276"/>
    </location>
</feature>
<organism evidence="10 11">
    <name type="scientific">Reyranella soli</name>
    <dbReference type="NCBI Taxonomy" id="1230389"/>
    <lineage>
        <taxon>Bacteria</taxon>
        <taxon>Pseudomonadati</taxon>
        <taxon>Pseudomonadota</taxon>
        <taxon>Alphaproteobacteria</taxon>
        <taxon>Hyphomicrobiales</taxon>
        <taxon>Reyranellaceae</taxon>
        <taxon>Reyranella</taxon>
    </lineage>
</organism>
<dbReference type="Gene3D" id="1.10.3720.10">
    <property type="entry name" value="MetI-like"/>
    <property type="match status" value="1"/>
</dbReference>
<keyword evidence="5 8" id="KW-0812">Transmembrane</keyword>
<dbReference type="EMBL" id="BKAJ01000021">
    <property type="protein sequence ID" value="GEP54077.1"/>
    <property type="molecule type" value="Genomic_DNA"/>
</dbReference>
<dbReference type="InterPro" id="IPR035906">
    <property type="entry name" value="MetI-like_sf"/>
</dbReference>
<feature type="transmembrane region" description="Helical" evidence="8">
    <location>
        <begin position="217"/>
        <end position="238"/>
    </location>
</feature>
<reference evidence="10 11" key="1">
    <citation type="submission" date="2019-07" db="EMBL/GenBank/DDBJ databases">
        <title>Whole genome shotgun sequence of Reyranella soli NBRC 108950.</title>
        <authorList>
            <person name="Hosoyama A."/>
            <person name="Uohara A."/>
            <person name="Ohji S."/>
            <person name="Ichikawa N."/>
        </authorList>
    </citation>
    <scope>NUCLEOTIDE SEQUENCE [LARGE SCALE GENOMIC DNA]</scope>
    <source>
        <strain evidence="10 11">NBRC 108950</strain>
    </source>
</reference>
<keyword evidence="7 8" id="KW-0472">Membrane</keyword>
<dbReference type="Proteomes" id="UP000321058">
    <property type="component" value="Unassembled WGS sequence"/>
</dbReference>
<keyword evidence="3 8" id="KW-0813">Transport</keyword>
<keyword evidence="6 8" id="KW-1133">Transmembrane helix</keyword>
<dbReference type="GO" id="GO:0005886">
    <property type="term" value="C:plasma membrane"/>
    <property type="evidence" value="ECO:0007669"/>
    <property type="project" value="UniProtKB-SubCell"/>
</dbReference>
<evidence type="ECO:0000313" key="10">
    <source>
        <dbReference type="EMBL" id="GEP54077.1"/>
    </source>
</evidence>
<feature type="transmembrane region" description="Helical" evidence="8">
    <location>
        <begin position="65"/>
        <end position="89"/>
    </location>
</feature>
<evidence type="ECO:0000256" key="4">
    <source>
        <dbReference type="ARBA" id="ARBA00022475"/>
    </source>
</evidence>
<protein>
    <submittedName>
        <fullName evidence="10">Polyamine ABC transporter permease</fullName>
    </submittedName>
</protein>
<keyword evidence="4" id="KW-1003">Cell membrane</keyword>
<sequence length="306" mass="33112">MTRTGSARWLRSWLLLIAVPLLVFGVFYCAPIANLLRLSFSVAEGQTGANADGLDIYAKLLGDEYFLLIVWRTVKLSLLTTLACAILCYPVSMVVAQSKGWAQTCLFIVLLMPLMTSVTVTTYGWLILLGQAGVVNSALMGLGVIDRPQRLLQNETAIVVGLVQVMSVFMVLSVAAALQSIDSNHVRAARSLGASPWSAFWRIVFPQSLPGLRTGCLLVFSLSMSAYATPGVLGGPRLKFVSFLIYQQAMQLLDWPRAAAMAVLLLIVTTGVWGLASAYGQLKTWRRRQAEAAVPAFAQAGRQGAI</sequence>
<dbReference type="SUPFAM" id="SSF161098">
    <property type="entry name" value="MetI-like"/>
    <property type="match status" value="1"/>
</dbReference>
<evidence type="ECO:0000256" key="6">
    <source>
        <dbReference type="ARBA" id="ARBA00022989"/>
    </source>
</evidence>
<keyword evidence="11" id="KW-1185">Reference proteome</keyword>
<dbReference type="AlphaFoldDB" id="A0A512N508"/>
<evidence type="ECO:0000256" key="2">
    <source>
        <dbReference type="ARBA" id="ARBA00007069"/>
    </source>
</evidence>
<dbReference type="CDD" id="cd06261">
    <property type="entry name" value="TM_PBP2"/>
    <property type="match status" value="1"/>
</dbReference>
<dbReference type="OrthoDB" id="7915284at2"/>
<evidence type="ECO:0000256" key="1">
    <source>
        <dbReference type="ARBA" id="ARBA00004651"/>
    </source>
</evidence>
<dbReference type="PANTHER" id="PTHR42929:SF5">
    <property type="entry name" value="ABC TRANSPORTER PERMEASE PROTEIN"/>
    <property type="match status" value="1"/>
</dbReference>
<evidence type="ECO:0000256" key="7">
    <source>
        <dbReference type="ARBA" id="ARBA00023136"/>
    </source>
</evidence>
<proteinExistence type="inferred from homology"/>
<dbReference type="RefSeq" id="WP_147147287.1">
    <property type="nucleotide sequence ID" value="NZ_BKAJ01000021.1"/>
</dbReference>
<evidence type="ECO:0000256" key="5">
    <source>
        <dbReference type="ARBA" id="ARBA00022692"/>
    </source>
</evidence>
<comment type="subcellular location">
    <subcellularLocation>
        <location evidence="1 8">Cell membrane</location>
        <topology evidence="1 8">Multi-pass membrane protein</topology>
    </subcellularLocation>
</comment>
<evidence type="ECO:0000259" key="9">
    <source>
        <dbReference type="PROSITE" id="PS50928"/>
    </source>
</evidence>
<evidence type="ECO:0000313" key="11">
    <source>
        <dbReference type="Proteomes" id="UP000321058"/>
    </source>
</evidence>
<feature type="transmembrane region" description="Helical" evidence="8">
    <location>
        <begin position="101"/>
        <end position="119"/>
    </location>
</feature>
<comment type="caution">
    <text evidence="10">The sequence shown here is derived from an EMBL/GenBank/DDBJ whole genome shotgun (WGS) entry which is preliminary data.</text>
</comment>
<comment type="similarity">
    <text evidence="2">Belongs to the binding-protein-dependent transport system permease family. CysTW subfamily.</text>
</comment>
<dbReference type="PROSITE" id="PS50928">
    <property type="entry name" value="ABC_TM1"/>
    <property type="match status" value="1"/>
</dbReference>
<dbReference type="PANTHER" id="PTHR42929">
    <property type="entry name" value="INNER MEMBRANE ABC TRANSPORTER PERMEASE PROTEIN YDCU-RELATED-RELATED"/>
    <property type="match status" value="1"/>
</dbReference>
<evidence type="ECO:0000256" key="8">
    <source>
        <dbReference type="RuleBase" id="RU363032"/>
    </source>
</evidence>
<feature type="transmembrane region" description="Helical" evidence="8">
    <location>
        <begin position="12"/>
        <end position="33"/>
    </location>
</feature>
<feature type="transmembrane region" description="Helical" evidence="8">
    <location>
        <begin position="258"/>
        <end position="279"/>
    </location>
</feature>
<dbReference type="InterPro" id="IPR000515">
    <property type="entry name" value="MetI-like"/>
</dbReference>
<name>A0A512N508_9HYPH</name>
<gene>
    <name evidence="10" type="ORF">RSO01_12430</name>
</gene>
<dbReference type="GO" id="GO:0055085">
    <property type="term" value="P:transmembrane transport"/>
    <property type="evidence" value="ECO:0007669"/>
    <property type="project" value="InterPro"/>
</dbReference>